<name>A0A3N5AWW2_9THEO</name>
<evidence type="ECO:0000313" key="3">
    <source>
        <dbReference type="Proteomes" id="UP000282654"/>
    </source>
</evidence>
<keyword evidence="2" id="KW-0418">Kinase</keyword>
<gene>
    <name evidence="2" type="ORF">EDD75_0227</name>
</gene>
<keyword evidence="2" id="KW-0808">Transferase</keyword>
<dbReference type="InterPro" id="IPR043129">
    <property type="entry name" value="ATPase_NBD"/>
</dbReference>
<dbReference type="InterPro" id="IPR000600">
    <property type="entry name" value="ROK"/>
</dbReference>
<comment type="similarity">
    <text evidence="1">Belongs to the ROK (NagC/XylR) family.</text>
</comment>
<dbReference type="GO" id="GO:0016301">
    <property type="term" value="F:kinase activity"/>
    <property type="evidence" value="ECO:0007669"/>
    <property type="project" value="UniProtKB-KW"/>
</dbReference>
<evidence type="ECO:0000256" key="1">
    <source>
        <dbReference type="ARBA" id="ARBA00006479"/>
    </source>
</evidence>
<dbReference type="EMBL" id="RKRE01000001">
    <property type="protein sequence ID" value="RPF49417.1"/>
    <property type="molecule type" value="Genomic_DNA"/>
</dbReference>
<dbReference type="PROSITE" id="PS01125">
    <property type="entry name" value="ROK"/>
    <property type="match status" value="1"/>
</dbReference>
<keyword evidence="3" id="KW-1185">Reference proteome</keyword>
<protein>
    <submittedName>
        <fullName evidence="2">Glucokinase</fullName>
    </submittedName>
</protein>
<accession>A0A3N5AWW2</accession>
<dbReference type="Proteomes" id="UP000282654">
    <property type="component" value="Unassembled WGS sequence"/>
</dbReference>
<dbReference type="PANTHER" id="PTHR18964">
    <property type="entry name" value="ROK (REPRESSOR, ORF, KINASE) FAMILY"/>
    <property type="match status" value="1"/>
</dbReference>
<dbReference type="Pfam" id="PF00480">
    <property type="entry name" value="ROK"/>
    <property type="match status" value="1"/>
</dbReference>
<dbReference type="AlphaFoldDB" id="A0A3N5AWW2"/>
<comment type="caution">
    <text evidence="2">The sequence shown here is derived from an EMBL/GenBank/DDBJ whole genome shotgun (WGS) entry which is preliminary data.</text>
</comment>
<sequence>MTEYIVGVDLGGTKIRTALATLDGEVRAEVEVPTGAVAGYTRVIERIAGTIEEVRRQAGFPGKPLRVGLGAPGPLDPAKGIVHVAPNLGWRHVRVAADLEALVGAPVLLENDANLAAVGEFAYGAGKGVQDMVYITVSTGIGGGLILGGRLYRGAGYGAGEIGHITLLPDGPLCSCGNRGCLEALASGTAVARQARELIGRGGGRGILTLAGGVIDAVTAKMVAEAARQGDGEAKALFDEAARWLGIGIAAVVNLLNPAVVVLGGGMMKSAALFWGKLEEEVTARTLPGTREVLRLKVAELGGRSGVLGAVAYALRPE</sequence>
<dbReference type="InterPro" id="IPR049874">
    <property type="entry name" value="ROK_cs"/>
</dbReference>
<dbReference type="CDD" id="cd24076">
    <property type="entry name" value="ASKHA_ATPase_ROK_BsXylR-like"/>
    <property type="match status" value="1"/>
</dbReference>
<organism evidence="2 3">
    <name type="scientific">Thermodesulfitimonas autotrophica</name>
    <dbReference type="NCBI Taxonomy" id="1894989"/>
    <lineage>
        <taxon>Bacteria</taxon>
        <taxon>Bacillati</taxon>
        <taxon>Bacillota</taxon>
        <taxon>Clostridia</taxon>
        <taxon>Thermoanaerobacterales</taxon>
        <taxon>Thermoanaerobacteraceae</taxon>
        <taxon>Thermodesulfitimonas</taxon>
    </lineage>
</organism>
<dbReference type="RefSeq" id="WP_123926816.1">
    <property type="nucleotide sequence ID" value="NZ_RKRE01000001.1"/>
</dbReference>
<dbReference type="OrthoDB" id="9810372at2"/>
<evidence type="ECO:0000313" key="2">
    <source>
        <dbReference type="EMBL" id="RPF49417.1"/>
    </source>
</evidence>
<dbReference type="SUPFAM" id="SSF53067">
    <property type="entry name" value="Actin-like ATPase domain"/>
    <property type="match status" value="1"/>
</dbReference>
<dbReference type="PANTHER" id="PTHR18964:SF149">
    <property type="entry name" value="BIFUNCTIONAL UDP-N-ACETYLGLUCOSAMINE 2-EPIMERASE_N-ACETYLMANNOSAMINE KINASE"/>
    <property type="match status" value="1"/>
</dbReference>
<dbReference type="Gene3D" id="3.30.420.40">
    <property type="match status" value="2"/>
</dbReference>
<reference evidence="2 3" key="1">
    <citation type="submission" date="2018-11" db="EMBL/GenBank/DDBJ databases">
        <title>Genomic Encyclopedia of Type Strains, Phase IV (KMG-IV): sequencing the most valuable type-strain genomes for metagenomic binning, comparative biology and taxonomic classification.</title>
        <authorList>
            <person name="Goeker M."/>
        </authorList>
    </citation>
    <scope>NUCLEOTIDE SEQUENCE [LARGE SCALE GENOMIC DNA]</scope>
    <source>
        <strain evidence="2 3">DSM 102936</strain>
    </source>
</reference>
<proteinExistence type="inferred from homology"/>